<dbReference type="Proteomes" id="UP000789901">
    <property type="component" value="Unassembled WGS sequence"/>
</dbReference>
<gene>
    <name evidence="1" type="ORF">GMARGA_LOCUS45824</name>
</gene>
<reference evidence="1 2" key="1">
    <citation type="submission" date="2021-06" db="EMBL/GenBank/DDBJ databases">
        <authorList>
            <person name="Kallberg Y."/>
            <person name="Tangrot J."/>
            <person name="Rosling A."/>
        </authorList>
    </citation>
    <scope>NUCLEOTIDE SEQUENCE [LARGE SCALE GENOMIC DNA]</scope>
    <source>
        <strain evidence="1 2">120-4 pot B 10/14</strain>
    </source>
</reference>
<protein>
    <submittedName>
        <fullName evidence="1">27359_t:CDS:1</fullName>
    </submittedName>
</protein>
<proteinExistence type="predicted"/>
<comment type="caution">
    <text evidence="1">The sequence shown here is derived from an EMBL/GenBank/DDBJ whole genome shotgun (WGS) entry which is preliminary data.</text>
</comment>
<evidence type="ECO:0000313" key="2">
    <source>
        <dbReference type="Proteomes" id="UP000789901"/>
    </source>
</evidence>
<sequence length="96" mass="11596">YQKDHPCSLFISNNQNYRTCNMCRNQDKKNYISKKHTKEFDNEIIIDFHDLYDHIMEFIEPFEGEKTVKDQENQKSLKFEFFCTVNISMLEGDSKE</sequence>
<keyword evidence="2" id="KW-1185">Reference proteome</keyword>
<dbReference type="EMBL" id="CAJVQB010166249">
    <property type="protein sequence ID" value="CAG8857003.1"/>
    <property type="molecule type" value="Genomic_DNA"/>
</dbReference>
<accession>A0ABN7XNT8</accession>
<organism evidence="1 2">
    <name type="scientific">Gigaspora margarita</name>
    <dbReference type="NCBI Taxonomy" id="4874"/>
    <lineage>
        <taxon>Eukaryota</taxon>
        <taxon>Fungi</taxon>
        <taxon>Fungi incertae sedis</taxon>
        <taxon>Mucoromycota</taxon>
        <taxon>Glomeromycotina</taxon>
        <taxon>Glomeromycetes</taxon>
        <taxon>Diversisporales</taxon>
        <taxon>Gigasporaceae</taxon>
        <taxon>Gigaspora</taxon>
    </lineage>
</organism>
<name>A0ABN7XNT8_GIGMA</name>
<evidence type="ECO:0000313" key="1">
    <source>
        <dbReference type="EMBL" id="CAG8857003.1"/>
    </source>
</evidence>
<feature type="non-terminal residue" evidence="1">
    <location>
        <position position="1"/>
    </location>
</feature>